<dbReference type="AlphaFoldDB" id="A0AAY5EDC1"/>
<evidence type="ECO:0000256" key="8">
    <source>
        <dbReference type="SAM" id="MobiDB-lite"/>
    </source>
</evidence>
<dbReference type="GO" id="GO:0007052">
    <property type="term" value="P:mitotic spindle organization"/>
    <property type="evidence" value="ECO:0007669"/>
    <property type="project" value="InterPro"/>
</dbReference>
<evidence type="ECO:0000256" key="6">
    <source>
        <dbReference type="ARBA" id="ARBA00023212"/>
    </source>
</evidence>
<keyword evidence="5 7" id="KW-0175">Coiled coil</keyword>
<dbReference type="FunFam" id="1.20.5.1700:FF:000001">
    <property type="entry name" value="Transforming acidic coiled-coil-containing protein 1 isoform 2"/>
    <property type="match status" value="1"/>
</dbReference>
<sequence>MSSVVVNDENQGVCSVRKSITSETTGDIFALNQPTGRPSILRQSQAENLKNFPKGVKVCFQTPLRDPVTRKIMSPSRVGKMDSMDDCTQALESLSLSVTSLQCGPVAPFDGPGKNYTPYPDDDMPIKGKGGYVIDFDNLESMNPFQGSSAVVLSPPKPSVISSTTEPEQHVVFSSTSVHEEVVRFPEKPGQTDMALDETLPFTPSVENSLADLSVDRSDTTVIIEPKNSVTPAMDHSSTEAETLEIAKQAPTSDSCLIKEDPSEAVDSPLPPKGSYKIDLDDLDSFNPFQTGGSKIQNSPPLGRKVLVNKSPPYKTEDEVSEPKKEADASAPQLLHAVPEEKPNDAEMLSATFQAKDSHVLLEFNSDGADVKRKPPPKCLGVKRPPASKPATKKNTSALAEKKTLEVKLKPETSDPTNDRAPVDVPVARGAYSFDFDKFDDPNFNPFGTSAKMGNSPPHEEQSDMNLVAPSQAEAQQPDTPTQSHQLPDQHVENSRPRSVSEWVAQAPSHTSHMISNKCTLMGWCALWEAYERAEFDTVAADEEFVPGSIFMPTDFDGQIDYLEQFGCTAFKESALRKQSLYLKFDPLLKESPKKAAADNHSSAFSLPRPSLAIRMMEAARSEVRQKCQQESTKLLDDFPPPADTPVMKDPTVLDLLVPTFKQAQKSEDFIVDVLKYSEKDMDAAMERARKQAEEKEEGLKMQIEKLHLDNQHMIKLFQEKQQLAKDLNDMERSFSNVLRRLDKCKEVFEGFKKNEETLKQCAQNYLARLQKEEQRYQMLKSHAEEKIDQANKEIAEVRSKLSAEVSTLQVQLRREQLKVQSLEKNLEQKAKEVEDVTKLCDELIMKVQKQ</sequence>
<dbReference type="GO" id="GO:0005737">
    <property type="term" value="C:cytoplasm"/>
    <property type="evidence" value="ECO:0007669"/>
    <property type="project" value="TreeGrafter"/>
</dbReference>
<dbReference type="GeneTree" id="ENSGT00940000158858"/>
<dbReference type="Ensembl" id="ENSEEET00000066069.1">
    <property type="protein sequence ID" value="ENSEEEP00000054549.1"/>
    <property type="gene ID" value="ENSEEEG00000004873.2"/>
</dbReference>
<evidence type="ECO:0000256" key="4">
    <source>
        <dbReference type="ARBA" id="ARBA00022553"/>
    </source>
</evidence>
<dbReference type="GO" id="GO:0007097">
    <property type="term" value="P:nuclear migration"/>
    <property type="evidence" value="ECO:0007669"/>
    <property type="project" value="TreeGrafter"/>
</dbReference>
<organism evidence="10 11">
    <name type="scientific">Electrophorus electricus</name>
    <name type="common">Electric eel</name>
    <name type="synonym">Gymnotus electricus</name>
    <dbReference type="NCBI Taxonomy" id="8005"/>
    <lineage>
        <taxon>Eukaryota</taxon>
        <taxon>Metazoa</taxon>
        <taxon>Chordata</taxon>
        <taxon>Craniata</taxon>
        <taxon>Vertebrata</taxon>
        <taxon>Euteleostomi</taxon>
        <taxon>Actinopterygii</taxon>
        <taxon>Neopterygii</taxon>
        <taxon>Teleostei</taxon>
        <taxon>Ostariophysi</taxon>
        <taxon>Gymnotiformes</taxon>
        <taxon>Gymnotoidei</taxon>
        <taxon>Gymnotidae</taxon>
        <taxon>Electrophorus</taxon>
    </lineage>
</organism>
<dbReference type="Gene3D" id="1.20.5.1700">
    <property type="match status" value="1"/>
</dbReference>
<dbReference type="PANTHER" id="PTHR13924:SF4">
    <property type="entry name" value="TRANSFORMING ACIDIC COILED-COIL-CONTAINING PROTEIN 3"/>
    <property type="match status" value="1"/>
</dbReference>
<evidence type="ECO:0000313" key="10">
    <source>
        <dbReference type="Ensembl" id="ENSEEEP00000054549.1"/>
    </source>
</evidence>
<accession>A0AAY5EDC1</accession>
<reference evidence="10 11" key="1">
    <citation type="submission" date="2020-05" db="EMBL/GenBank/DDBJ databases">
        <title>Electrophorus electricus (electric eel) genome, fEleEle1, primary haplotype.</title>
        <authorList>
            <person name="Myers G."/>
            <person name="Meyer A."/>
            <person name="Fedrigo O."/>
            <person name="Formenti G."/>
            <person name="Rhie A."/>
            <person name="Tracey A."/>
            <person name="Sims Y."/>
            <person name="Jarvis E.D."/>
        </authorList>
    </citation>
    <scope>NUCLEOTIDE SEQUENCE [LARGE SCALE GENOMIC DNA]</scope>
</reference>
<dbReference type="Pfam" id="PF05010">
    <property type="entry name" value="TACC_C"/>
    <property type="match status" value="1"/>
</dbReference>
<evidence type="ECO:0000313" key="11">
    <source>
        <dbReference type="Proteomes" id="UP000314983"/>
    </source>
</evidence>
<evidence type="ECO:0000256" key="3">
    <source>
        <dbReference type="ARBA" id="ARBA00022490"/>
    </source>
</evidence>
<dbReference type="Proteomes" id="UP000314983">
    <property type="component" value="Chromosome 11"/>
</dbReference>
<feature type="region of interest" description="Disordered" evidence="8">
    <location>
        <begin position="445"/>
        <end position="498"/>
    </location>
</feature>
<feature type="compositionally biased region" description="Polar residues" evidence="8">
    <location>
        <begin position="473"/>
        <end position="487"/>
    </location>
</feature>
<evidence type="ECO:0000256" key="5">
    <source>
        <dbReference type="ARBA" id="ARBA00023054"/>
    </source>
</evidence>
<keyword evidence="4" id="KW-0597">Phosphoprotein</keyword>
<evidence type="ECO:0000256" key="2">
    <source>
        <dbReference type="ARBA" id="ARBA00009423"/>
    </source>
</evidence>
<evidence type="ECO:0000259" key="9">
    <source>
        <dbReference type="Pfam" id="PF05010"/>
    </source>
</evidence>
<comment type="subcellular location">
    <subcellularLocation>
        <location evidence="1">Cytoplasm</location>
        <location evidence="1">Cytoskeleton</location>
    </subcellularLocation>
</comment>
<keyword evidence="11" id="KW-1185">Reference proteome</keyword>
<comment type="similarity">
    <text evidence="2">Belongs to the TACC family.</text>
</comment>
<feature type="region of interest" description="Disordered" evidence="8">
    <location>
        <begin position="366"/>
        <end position="424"/>
    </location>
</feature>
<gene>
    <name evidence="10" type="primary">TACC3</name>
</gene>
<dbReference type="GO" id="GO:0021987">
    <property type="term" value="P:cerebral cortex development"/>
    <property type="evidence" value="ECO:0007669"/>
    <property type="project" value="TreeGrafter"/>
</dbReference>
<dbReference type="PANTHER" id="PTHR13924">
    <property type="entry name" value="TRANSFORMING ACIDIC COILED-COIL CONTAINING PROTEIN 1/2"/>
    <property type="match status" value="1"/>
</dbReference>
<evidence type="ECO:0000256" key="1">
    <source>
        <dbReference type="ARBA" id="ARBA00004245"/>
    </source>
</evidence>
<protein>
    <recommendedName>
        <fullName evidence="9">Transforming acidic coiled-coil-containing protein C-terminal domain-containing protein</fullName>
    </recommendedName>
</protein>
<reference evidence="10" key="2">
    <citation type="submission" date="2025-08" db="UniProtKB">
        <authorList>
            <consortium name="Ensembl"/>
        </authorList>
    </citation>
    <scope>IDENTIFICATION</scope>
</reference>
<keyword evidence="6" id="KW-0206">Cytoskeleton</keyword>
<feature type="domain" description="Transforming acidic coiled-coil-containing protein C-terminal" evidence="9">
    <location>
        <begin position="715"/>
        <end position="845"/>
    </location>
</feature>
<feature type="compositionally biased region" description="Basic and acidic residues" evidence="8">
    <location>
        <begin position="315"/>
        <end position="328"/>
    </location>
</feature>
<feature type="coiled-coil region" evidence="7">
    <location>
        <begin position="679"/>
        <end position="840"/>
    </location>
</feature>
<proteinExistence type="inferred from homology"/>
<dbReference type="Pfam" id="PF25777">
    <property type="entry name" value="Aurora-A_bind_TACC3"/>
    <property type="match status" value="1"/>
</dbReference>
<feature type="compositionally biased region" description="Basic and acidic residues" evidence="8">
    <location>
        <begin position="400"/>
        <end position="422"/>
    </location>
</feature>
<dbReference type="InterPro" id="IPR039915">
    <property type="entry name" value="TACC"/>
</dbReference>
<name>A0AAY5EDC1_ELEEL</name>
<feature type="region of interest" description="Disordered" evidence="8">
    <location>
        <begin position="262"/>
        <end position="346"/>
    </location>
</feature>
<reference evidence="10" key="3">
    <citation type="submission" date="2025-09" db="UniProtKB">
        <authorList>
            <consortium name="Ensembl"/>
        </authorList>
    </citation>
    <scope>IDENTIFICATION</scope>
</reference>
<keyword evidence="3" id="KW-0963">Cytoplasm</keyword>
<dbReference type="GO" id="GO:0005856">
    <property type="term" value="C:cytoskeleton"/>
    <property type="evidence" value="ECO:0007669"/>
    <property type="project" value="UniProtKB-SubCell"/>
</dbReference>
<dbReference type="InterPro" id="IPR057663">
    <property type="entry name" value="TACC3_Aurora-A_bind"/>
</dbReference>
<evidence type="ECO:0000256" key="7">
    <source>
        <dbReference type="SAM" id="Coils"/>
    </source>
</evidence>
<feature type="compositionally biased region" description="Polar residues" evidence="8">
    <location>
        <begin position="287"/>
        <end position="300"/>
    </location>
</feature>
<dbReference type="InterPro" id="IPR007707">
    <property type="entry name" value="TACC_C"/>
</dbReference>